<organism evidence="2 3">
    <name type="scientific">Dreissena polymorpha</name>
    <name type="common">Zebra mussel</name>
    <name type="synonym">Mytilus polymorpha</name>
    <dbReference type="NCBI Taxonomy" id="45954"/>
    <lineage>
        <taxon>Eukaryota</taxon>
        <taxon>Metazoa</taxon>
        <taxon>Spiralia</taxon>
        <taxon>Lophotrochozoa</taxon>
        <taxon>Mollusca</taxon>
        <taxon>Bivalvia</taxon>
        <taxon>Autobranchia</taxon>
        <taxon>Heteroconchia</taxon>
        <taxon>Euheterodonta</taxon>
        <taxon>Imparidentia</taxon>
        <taxon>Neoheterodontei</taxon>
        <taxon>Myida</taxon>
        <taxon>Dreissenoidea</taxon>
        <taxon>Dreissenidae</taxon>
        <taxon>Dreissena</taxon>
    </lineage>
</organism>
<keyword evidence="3" id="KW-1185">Reference proteome</keyword>
<reference evidence="2" key="2">
    <citation type="submission" date="2020-11" db="EMBL/GenBank/DDBJ databases">
        <authorList>
            <person name="McCartney M.A."/>
            <person name="Auch B."/>
            <person name="Kono T."/>
            <person name="Mallez S."/>
            <person name="Becker A."/>
            <person name="Gohl D.M."/>
            <person name="Silverstein K.A.T."/>
            <person name="Koren S."/>
            <person name="Bechman K.B."/>
            <person name="Herman A."/>
            <person name="Abrahante J.E."/>
            <person name="Garbe J."/>
        </authorList>
    </citation>
    <scope>NUCLEOTIDE SEQUENCE</scope>
    <source>
        <strain evidence="2">Duluth1</strain>
        <tissue evidence="2">Whole animal</tissue>
    </source>
</reference>
<dbReference type="AlphaFoldDB" id="A0A9D4NG05"/>
<accession>A0A9D4NG05</accession>
<feature type="compositionally biased region" description="Polar residues" evidence="1">
    <location>
        <begin position="96"/>
        <end position="118"/>
    </location>
</feature>
<protein>
    <submittedName>
        <fullName evidence="2">Uncharacterized protein</fullName>
    </submittedName>
</protein>
<comment type="caution">
    <text evidence="2">The sequence shown here is derived from an EMBL/GenBank/DDBJ whole genome shotgun (WGS) entry which is preliminary data.</text>
</comment>
<dbReference type="EMBL" id="JAIWYP010000001">
    <property type="protein sequence ID" value="KAH3893049.1"/>
    <property type="molecule type" value="Genomic_DNA"/>
</dbReference>
<proteinExistence type="predicted"/>
<evidence type="ECO:0000313" key="3">
    <source>
        <dbReference type="Proteomes" id="UP000828390"/>
    </source>
</evidence>
<gene>
    <name evidence="2" type="ORF">DPMN_017188</name>
</gene>
<evidence type="ECO:0000256" key="1">
    <source>
        <dbReference type="SAM" id="MobiDB-lite"/>
    </source>
</evidence>
<name>A0A9D4NG05_DREPO</name>
<feature type="compositionally biased region" description="Polar residues" evidence="1">
    <location>
        <begin position="72"/>
        <end position="83"/>
    </location>
</feature>
<sequence length="118" mass="13459">MKGGDFNVYYKSRQKMWRRPIIELTEEERDNHLFRLPDDPKRYPVLPELGTRSLTQPQMTTVTAEPARTEKPSQLTVPSSFNDPTLCMTSEPKGLISNQVTNMGPSLLTPQRTLQPVS</sequence>
<dbReference type="Proteomes" id="UP000828390">
    <property type="component" value="Unassembled WGS sequence"/>
</dbReference>
<reference evidence="2" key="1">
    <citation type="journal article" date="2019" name="bioRxiv">
        <title>The Genome of the Zebra Mussel, Dreissena polymorpha: A Resource for Invasive Species Research.</title>
        <authorList>
            <person name="McCartney M.A."/>
            <person name="Auch B."/>
            <person name="Kono T."/>
            <person name="Mallez S."/>
            <person name="Zhang Y."/>
            <person name="Obille A."/>
            <person name="Becker A."/>
            <person name="Abrahante J.E."/>
            <person name="Garbe J."/>
            <person name="Badalamenti J.P."/>
            <person name="Herman A."/>
            <person name="Mangelson H."/>
            <person name="Liachko I."/>
            <person name="Sullivan S."/>
            <person name="Sone E.D."/>
            <person name="Koren S."/>
            <person name="Silverstein K.A.T."/>
            <person name="Beckman K.B."/>
            <person name="Gohl D.M."/>
        </authorList>
    </citation>
    <scope>NUCLEOTIDE SEQUENCE</scope>
    <source>
        <strain evidence="2">Duluth1</strain>
        <tissue evidence="2">Whole animal</tissue>
    </source>
</reference>
<feature type="region of interest" description="Disordered" evidence="1">
    <location>
        <begin position="59"/>
        <end position="118"/>
    </location>
</feature>
<evidence type="ECO:0000313" key="2">
    <source>
        <dbReference type="EMBL" id="KAH3893049.1"/>
    </source>
</evidence>